<evidence type="ECO:0000256" key="5">
    <source>
        <dbReference type="ARBA" id="ARBA00038105"/>
    </source>
</evidence>
<evidence type="ECO:0000256" key="1">
    <source>
        <dbReference type="ARBA" id="ARBA00004167"/>
    </source>
</evidence>
<dbReference type="GO" id="GO:0016020">
    <property type="term" value="C:membrane"/>
    <property type="evidence" value="ECO:0007669"/>
    <property type="project" value="UniProtKB-SubCell"/>
</dbReference>
<comment type="similarity">
    <text evidence="5">Belongs to the TIM14 family.</text>
</comment>
<gene>
    <name evidence="7" type="ORF">H6P80_15770</name>
</gene>
<dbReference type="CDD" id="cd06257">
    <property type="entry name" value="DnaJ"/>
    <property type="match status" value="1"/>
</dbReference>
<dbReference type="SUPFAM" id="SSF46565">
    <property type="entry name" value="Chaperone J-domain"/>
    <property type="match status" value="1"/>
</dbReference>
<dbReference type="AlphaFoldDB" id="A0A842I2T2"/>
<feature type="domain" description="J" evidence="6">
    <location>
        <begin position="5"/>
        <end position="66"/>
    </location>
</feature>
<evidence type="ECO:0000259" key="6">
    <source>
        <dbReference type="PROSITE" id="PS50076"/>
    </source>
</evidence>
<dbReference type="Gene3D" id="1.10.287.110">
    <property type="entry name" value="DnaJ domain"/>
    <property type="match status" value="1"/>
</dbReference>
<dbReference type="InterPro" id="IPR036869">
    <property type="entry name" value="J_dom_sf"/>
</dbReference>
<dbReference type="Pfam" id="PF00226">
    <property type="entry name" value="DnaJ"/>
    <property type="match status" value="1"/>
</dbReference>
<proteinExistence type="inferred from homology"/>
<dbReference type="EMBL" id="JACJVJ010000003">
    <property type="protein sequence ID" value="MBC2779083.1"/>
    <property type="molecule type" value="Genomic_DNA"/>
</dbReference>
<accession>A0A842I2T2</accession>
<evidence type="ECO:0000313" key="8">
    <source>
        <dbReference type="Proteomes" id="UP000564378"/>
    </source>
</evidence>
<dbReference type="PANTHER" id="PTHR12763">
    <property type="match status" value="1"/>
</dbReference>
<dbReference type="PROSITE" id="PS50076">
    <property type="entry name" value="DNAJ_2"/>
    <property type="match status" value="1"/>
</dbReference>
<protein>
    <submittedName>
        <fullName evidence="7">DnaJ domain-containing protein</fullName>
    </submittedName>
</protein>
<comment type="caution">
    <text evidence="7">The sequence shown here is derived from an EMBL/GenBank/DDBJ whole genome shotgun (WGS) entry which is preliminary data.</text>
</comment>
<sequence>MPVAEARELLGVPDDADQETIRAAHRRLIAKVHPDAGGSVELARRVNAAREILLSEARNHVPERHD</sequence>
<evidence type="ECO:0000256" key="4">
    <source>
        <dbReference type="ARBA" id="ARBA00023136"/>
    </source>
</evidence>
<keyword evidence="4" id="KW-0472">Membrane</keyword>
<dbReference type="Proteomes" id="UP000564378">
    <property type="component" value="Unassembled WGS sequence"/>
</dbReference>
<keyword evidence="8" id="KW-1185">Reference proteome</keyword>
<evidence type="ECO:0000256" key="2">
    <source>
        <dbReference type="ARBA" id="ARBA00022692"/>
    </source>
</evidence>
<comment type="subcellular location">
    <subcellularLocation>
        <location evidence="1">Membrane</location>
        <topology evidence="1">Single-pass membrane protein</topology>
    </subcellularLocation>
</comment>
<dbReference type="SMART" id="SM00271">
    <property type="entry name" value="DnaJ"/>
    <property type="match status" value="1"/>
</dbReference>
<reference evidence="7 8" key="1">
    <citation type="submission" date="2020-08" db="EMBL/GenBank/DDBJ databases">
        <title>Draft genome sequence of Parasphingopyxis sp. GrpM-11.</title>
        <authorList>
            <person name="Oh J."/>
            <person name="Roh D.-H."/>
        </authorList>
    </citation>
    <scope>NUCLEOTIDE SEQUENCE [LARGE SCALE GENOMIC DNA]</scope>
    <source>
        <strain evidence="7 8">GrpM-11</strain>
    </source>
</reference>
<keyword evidence="2" id="KW-0812">Transmembrane</keyword>
<dbReference type="InterPro" id="IPR001623">
    <property type="entry name" value="DnaJ_domain"/>
</dbReference>
<dbReference type="PANTHER" id="PTHR12763:SF28">
    <property type="entry name" value="GEO10507P1-RELATED"/>
    <property type="match status" value="1"/>
</dbReference>
<evidence type="ECO:0000313" key="7">
    <source>
        <dbReference type="EMBL" id="MBC2779083.1"/>
    </source>
</evidence>
<name>A0A842I2T2_9SPHN</name>
<evidence type="ECO:0000256" key="3">
    <source>
        <dbReference type="ARBA" id="ARBA00022989"/>
    </source>
</evidence>
<organism evidence="7 8">
    <name type="scientific">Parasphingopyxis marina</name>
    <dbReference type="NCBI Taxonomy" id="2761622"/>
    <lineage>
        <taxon>Bacteria</taxon>
        <taxon>Pseudomonadati</taxon>
        <taxon>Pseudomonadota</taxon>
        <taxon>Alphaproteobacteria</taxon>
        <taxon>Sphingomonadales</taxon>
        <taxon>Sphingomonadaceae</taxon>
        <taxon>Parasphingopyxis</taxon>
    </lineage>
</organism>
<keyword evidence="3" id="KW-1133">Transmembrane helix</keyword>